<proteinExistence type="predicted"/>
<dbReference type="RefSeq" id="WP_165296553.1">
    <property type="nucleotide sequence ID" value="NZ_JAAKZZ010000002.1"/>
</dbReference>
<gene>
    <name evidence="2" type="ORF">G5C65_00580</name>
</gene>
<dbReference type="Proteomes" id="UP000477722">
    <property type="component" value="Unassembled WGS sequence"/>
</dbReference>
<accession>A0A6G4WQW1</accession>
<evidence type="ECO:0000313" key="3">
    <source>
        <dbReference type="Proteomes" id="UP000477722"/>
    </source>
</evidence>
<feature type="compositionally biased region" description="Basic and acidic residues" evidence="1">
    <location>
        <begin position="544"/>
        <end position="559"/>
    </location>
</feature>
<organism evidence="2 3">
    <name type="scientific">Streptomyces boncukensis</name>
    <dbReference type="NCBI Taxonomy" id="2711219"/>
    <lineage>
        <taxon>Bacteria</taxon>
        <taxon>Bacillati</taxon>
        <taxon>Actinomycetota</taxon>
        <taxon>Actinomycetes</taxon>
        <taxon>Kitasatosporales</taxon>
        <taxon>Streptomycetaceae</taxon>
        <taxon>Streptomyces</taxon>
    </lineage>
</organism>
<reference evidence="2 3" key="1">
    <citation type="submission" date="2020-02" db="EMBL/GenBank/DDBJ databases">
        <title>Whole-genome analyses of novel actinobacteria.</title>
        <authorList>
            <person name="Sahin N."/>
            <person name="Tatar D."/>
        </authorList>
    </citation>
    <scope>NUCLEOTIDE SEQUENCE [LARGE SCALE GENOMIC DNA]</scope>
    <source>
        <strain evidence="2 3">SB3404</strain>
    </source>
</reference>
<feature type="region of interest" description="Disordered" evidence="1">
    <location>
        <begin position="539"/>
        <end position="566"/>
    </location>
</feature>
<keyword evidence="3" id="KW-1185">Reference proteome</keyword>
<dbReference type="AlphaFoldDB" id="A0A6G4WQW1"/>
<dbReference type="EMBL" id="JAAKZZ010000002">
    <property type="protein sequence ID" value="NGO66881.1"/>
    <property type="molecule type" value="Genomic_DNA"/>
</dbReference>
<comment type="caution">
    <text evidence="2">The sequence shown here is derived from an EMBL/GenBank/DDBJ whole genome shotgun (WGS) entry which is preliminary data.</text>
</comment>
<name>A0A6G4WQW1_9ACTN</name>
<sequence>MLWTIASGKRAVGIDVRNCPSLGVHWNIRQEFYHHLGTIDRLMLERYGEDGVPRRGDGRLMRLAECLYHPDWPAGPVAADDVLTGFLGAAGMETRVTGTVLHTEFIDDRWKSGGPHRAITVSDPPTPDTEPDSAKLGGGMADILDGPSTLQARAADVLILLRRYLEEIEAMDLARGLEQPRARLFSHHRVLPGPDGFTTLPDGRRHIRIEAIRELDYAGRFRRVRAPGTDVIDLGVPEVFMIAEGFDSEDAKRLGFQQHDVHVDHQDGRGPVVAQADYLAGLMDVLVDGRLRRRIASAFDAQGTEYWVRQIAVGHEGDPAVGWVLVQVPDFKSFDPVAAGLVPEGTDQDSPEYYAGFQHLMRDFFLEQAGHILEIPKEELLGVQMNYGPKLFSVIEQIGDDALIVPNGVVAGDSFGNGHFMTSGGAMTGMVGHGRRVRDYWRSRAAGRGVPEALRELADGIKADTEDWLQVSAREFSEAAPINFGAERIQRIARASGTDPSARAAAVDAGRRHRHTLVTLDYSDWRRPVMYPGRRYAYPLPPLDPRHPDERTHPADDRAAALPRAS</sequence>
<evidence type="ECO:0000256" key="1">
    <source>
        <dbReference type="SAM" id="MobiDB-lite"/>
    </source>
</evidence>
<protein>
    <submittedName>
        <fullName evidence="2">FHA domain-containing protein</fullName>
    </submittedName>
</protein>
<evidence type="ECO:0000313" key="2">
    <source>
        <dbReference type="EMBL" id="NGO66881.1"/>
    </source>
</evidence>